<dbReference type="GO" id="GO:0004180">
    <property type="term" value="F:carboxypeptidase activity"/>
    <property type="evidence" value="ECO:0007669"/>
    <property type="project" value="UniProtKB-KW"/>
</dbReference>
<feature type="transmembrane region" description="Helical" evidence="4">
    <location>
        <begin position="50"/>
        <end position="69"/>
    </location>
</feature>
<dbReference type="OrthoDB" id="9789078at2"/>
<dbReference type="GO" id="GO:0005886">
    <property type="term" value="C:plasma membrane"/>
    <property type="evidence" value="ECO:0007669"/>
    <property type="project" value="TreeGrafter"/>
</dbReference>
<comment type="subcellular location">
    <subcellularLocation>
        <location evidence="1">Membrane</location>
    </subcellularLocation>
</comment>
<evidence type="ECO:0000256" key="2">
    <source>
        <dbReference type="ARBA" id="ARBA00022645"/>
    </source>
</evidence>
<keyword evidence="2" id="KW-0378">Hydrolase</keyword>
<dbReference type="SUPFAM" id="SSF56601">
    <property type="entry name" value="beta-lactamase/transpeptidase-like"/>
    <property type="match status" value="1"/>
</dbReference>
<dbReference type="InterPro" id="IPR012338">
    <property type="entry name" value="Beta-lactam/transpept-like"/>
</dbReference>
<evidence type="ECO:0000256" key="4">
    <source>
        <dbReference type="SAM" id="Phobius"/>
    </source>
</evidence>
<dbReference type="RefSeq" id="WP_097277460.1">
    <property type="nucleotide sequence ID" value="NZ_OCNJ01000001.1"/>
</dbReference>
<dbReference type="InterPro" id="IPR005311">
    <property type="entry name" value="PBP_dimer"/>
</dbReference>
<dbReference type="GO" id="GO:0071555">
    <property type="term" value="P:cell wall organization"/>
    <property type="evidence" value="ECO:0007669"/>
    <property type="project" value="TreeGrafter"/>
</dbReference>
<dbReference type="InterPro" id="IPR050515">
    <property type="entry name" value="Beta-lactam/transpept"/>
</dbReference>
<feature type="domain" description="Penicillin-binding protein transpeptidase" evidence="5">
    <location>
        <begin position="256"/>
        <end position="538"/>
    </location>
</feature>
<gene>
    <name evidence="7" type="ORF">SAMN05421508_101584</name>
</gene>
<keyword evidence="4" id="KW-0812">Transmembrane</keyword>
<evidence type="ECO:0000259" key="5">
    <source>
        <dbReference type="Pfam" id="PF00905"/>
    </source>
</evidence>
<reference evidence="7 8" key="1">
    <citation type="submission" date="2017-09" db="EMBL/GenBank/DDBJ databases">
        <authorList>
            <person name="Ehlers B."/>
            <person name="Leendertz F.H."/>
        </authorList>
    </citation>
    <scope>NUCLEOTIDE SEQUENCE [LARGE SCALE GENOMIC DNA]</scope>
    <source>
        <strain evidence="7 8">USBA 140</strain>
    </source>
</reference>
<dbReference type="EMBL" id="OCNJ01000001">
    <property type="protein sequence ID" value="SOD90562.1"/>
    <property type="molecule type" value="Genomic_DNA"/>
</dbReference>
<dbReference type="InterPro" id="IPR001460">
    <property type="entry name" value="PCN-bd_Tpept"/>
</dbReference>
<keyword evidence="8" id="KW-1185">Reference proteome</keyword>
<keyword evidence="4" id="KW-1133">Transmembrane helix</keyword>
<protein>
    <submittedName>
        <fullName evidence="7">Cell division protein FtsI (Penicillin-binding protein 3)</fullName>
    </submittedName>
</protein>
<dbReference type="PROSITE" id="PS00105">
    <property type="entry name" value="AA_TRANSFER_CLASS_1"/>
    <property type="match status" value="1"/>
</dbReference>
<evidence type="ECO:0000259" key="6">
    <source>
        <dbReference type="Pfam" id="PF03717"/>
    </source>
</evidence>
<keyword evidence="7" id="KW-0131">Cell cycle</keyword>
<evidence type="ECO:0000256" key="3">
    <source>
        <dbReference type="ARBA" id="ARBA00023136"/>
    </source>
</evidence>
<dbReference type="GO" id="GO:0051301">
    <property type="term" value="P:cell division"/>
    <property type="evidence" value="ECO:0007669"/>
    <property type="project" value="UniProtKB-KW"/>
</dbReference>
<proteinExistence type="predicted"/>
<dbReference type="PANTHER" id="PTHR30627">
    <property type="entry name" value="PEPTIDOGLYCAN D,D-TRANSPEPTIDASE"/>
    <property type="match status" value="1"/>
</dbReference>
<dbReference type="Pfam" id="PF03717">
    <property type="entry name" value="PBP_dimer"/>
    <property type="match status" value="1"/>
</dbReference>
<name>A0A286G501_9PROT</name>
<organism evidence="7 8">
    <name type="scientific">Caenispirillum bisanense</name>
    <dbReference type="NCBI Taxonomy" id="414052"/>
    <lineage>
        <taxon>Bacteria</taxon>
        <taxon>Pseudomonadati</taxon>
        <taxon>Pseudomonadota</taxon>
        <taxon>Alphaproteobacteria</taxon>
        <taxon>Rhodospirillales</taxon>
        <taxon>Novispirillaceae</taxon>
        <taxon>Caenispirillum</taxon>
    </lineage>
</organism>
<dbReference type="Gene3D" id="3.40.710.10">
    <property type="entry name" value="DD-peptidase/beta-lactamase superfamily"/>
    <property type="match status" value="1"/>
</dbReference>
<dbReference type="InterPro" id="IPR004838">
    <property type="entry name" value="NHTrfase_class1_PyrdxlP-BS"/>
</dbReference>
<evidence type="ECO:0000313" key="7">
    <source>
        <dbReference type="EMBL" id="SOD90562.1"/>
    </source>
</evidence>
<evidence type="ECO:0000313" key="8">
    <source>
        <dbReference type="Proteomes" id="UP000219621"/>
    </source>
</evidence>
<keyword evidence="2" id="KW-0645">Protease</keyword>
<sequence>MTLRRLFKRFQRDDDPFLYPGEEIRPARTKARVTLHGPGRKHVEIGRTRLVVAAGLFACAFSLVGFRLVDLMLLKGGEPPVSIARRAATAEYDEGRADIVDRNGILLATNLPTVNLYAKPNLIADPADAAKRLTEVLPDLAYKEVYDKLASGKKFVYIDRNLTPREQQDVNALGLVGVDFEDASRRIYPQGALAAHVVGATDLDNNGIAGIELTFNDKLNEGGKPLKLAVDIRVQAAVRDELLYAMEKFKAVGATGLVLDIQTGELVSMVSLPDYDPVHIGTAGQDQRFNKATLGVYEMGSTFKLFNTAMALESGKIGLNSRYDVENPIRVARFTIRDSHPEHGLMDVGQILVKSSNIGSVRMVLELGTEMQKAFLGKLGMLQPISIELPENGAPLYPNPWREVNTMTISFGHGIAVTPVHLARATAAMVNGGALPSVTLLKKDENYQVDGRAVISPQTSDIMRRLMRAVVEQGTAKKANVPGYRVGGKTGTAEKVSSAGGYARRAVMTSFVGAFPMDAPRYVILAVLDEPQPLKETYGFITSGWNAAPTAGRIVARIAPLLGVFPSFEPLTPAALPERRPAGILEAAATGRDADAIIE</sequence>
<accession>A0A286G501</accession>
<dbReference type="SUPFAM" id="SSF56519">
    <property type="entry name" value="Penicillin binding protein dimerisation domain"/>
    <property type="match status" value="1"/>
</dbReference>
<dbReference type="GO" id="GO:0008658">
    <property type="term" value="F:penicillin binding"/>
    <property type="evidence" value="ECO:0007669"/>
    <property type="project" value="InterPro"/>
</dbReference>
<dbReference type="GO" id="GO:0030170">
    <property type="term" value="F:pyridoxal phosphate binding"/>
    <property type="evidence" value="ECO:0007669"/>
    <property type="project" value="InterPro"/>
</dbReference>
<dbReference type="PANTHER" id="PTHR30627:SF1">
    <property type="entry name" value="PEPTIDOGLYCAN D,D-TRANSPEPTIDASE FTSI"/>
    <property type="match status" value="1"/>
</dbReference>
<keyword evidence="7" id="KW-0132">Cell division</keyword>
<dbReference type="Gene3D" id="3.90.1310.10">
    <property type="entry name" value="Penicillin-binding protein 2a (Domain 2)"/>
    <property type="match status" value="1"/>
</dbReference>
<keyword evidence="2" id="KW-0121">Carboxypeptidase</keyword>
<dbReference type="AlphaFoldDB" id="A0A286G501"/>
<feature type="domain" description="Penicillin-binding protein dimerisation" evidence="6">
    <location>
        <begin position="96"/>
        <end position="202"/>
    </location>
</feature>
<dbReference type="Pfam" id="PF00905">
    <property type="entry name" value="Transpeptidase"/>
    <property type="match status" value="1"/>
</dbReference>
<evidence type="ECO:0000256" key="1">
    <source>
        <dbReference type="ARBA" id="ARBA00004370"/>
    </source>
</evidence>
<dbReference type="InterPro" id="IPR036138">
    <property type="entry name" value="PBP_dimer_sf"/>
</dbReference>
<dbReference type="Proteomes" id="UP000219621">
    <property type="component" value="Unassembled WGS sequence"/>
</dbReference>
<keyword evidence="3 4" id="KW-0472">Membrane</keyword>
<dbReference type="Gene3D" id="3.30.450.330">
    <property type="match status" value="1"/>
</dbReference>